<dbReference type="InterPro" id="IPR011335">
    <property type="entry name" value="Restrct_endonuc-II-like"/>
</dbReference>
<dbReference type="Pfam" id="PF05685">
    <property type="entry name" value="Uma2"/>
    <property type="match status" value="1"/>
</dbReference>
<dbReference type="SUPFAM" id="SSF52980">
    <property type="entry name" value="Restriction endonuclease-like"/>
    <property type="match status" value="1"/>
</dbReference>
<dbReference type="RefSeq" id="WP_096828287.1">
    <property type="nucleotide sequence ID" value="NZ_NXIB02000031.1"/>
</dbReference>
<keyword evidence="2" id="KW-0255">Endonuclease</keyword>
<dbReference type="Proteomes" id="UP000226442">
    <property type="component" value="Unassembled WGS sequence"/>
</dbReference>
<dbReference type="InterPro" id="IPR012296">
    <property type="entry name" value="Nuclease_put_TT1808"/>
</dbReference>
<dbReference type="PANTHER" id="PTHR35400">
    <property type="entry name" value="SLR1083 PROTEIN"/>
    <property type="match status" value="1"/>
</dbReference>
<protein>
    <submittedName>
        <fullName evidence="2">Uma2 family endonuclease</fullName>
    </submittedName>
</protein>
<evidence type="ECO:0000313" key="2">
    <source>
        <dbReference type="EMBL" id="PHX56087.1"/>
    </source>
</evidence>
<gene>
    <name evidence="2" type="ORF">CP500_007210</name>
</gene>
<dbReference type="AlphaFoldDB" id="A0A2G4F3N1"/>
<feature type="domain" description="Putative restriction endonuclease" evidence="1">
    <location>
        <begin position="12"/>
        <end position="185"/>
    </location>
</feature>
<dbReference type="InterPro" id="IPR008538">
    <property type="entry name" value="Uma2"/>
</dbReference>
<sequence>MNAVTAKRFSIAEYHRLGELGFFAPDERVELIRGEIIKMAAKGRLHSVCNSTLFGELYTLLAKRAIVRGQEPIILSADSEPEPDVAIALNRSDNYLSSHPEPADILLVIEVSDSTLKYDRNTKLSLYAEAGIANYWIFNLVDIQLEMHSEPYHKIPGDFGYQLQRIVLPNGIVAIPGFPDLSLDLSLVFPVQTRE</sequence>
<reference evidence="2" key="1">
    <citation type="submission" date="2017-10" db="EMBL/GenBank/DDBJ databases">
        <title>Draft genome sequence of the planktic cyanobacteria Tychonema bourrellyi isolated from alpine lentic freshwater.</title>
        <authorList>
            <person name="Tett A."/>
            <person name="Armanini F."/>
            <person name="Asnicar F."/>
            <person name="Boscaini A."/>
            <person name="Pasolli E."/>
            <person name="Zolfo M."/>
            <person name="Donati C."/>
            <person name="Salmaso N."/>
            <person name="Segata N."/>
        </authorList>
    </citation>
    <scope>NUCLEOTIDE SEQUENCE</scope>
    <source>
        <strain evidence="2">FEM_GT703</strain>
    </source>
</reference>
<keyword evidence="3" id="KW-1185">Reference proteome</keyword>
<dbReference type="Gene3D" id="3.90.1570.10">
    <property type="entry name" value="tt1808, chain A"/>
    <property type="match status" value="1"/>
</dbReference>
<dbReference type="EMBL" id="NXIB02000031">
    <property type="protein sequence ID" value="PHX56087.1"/>
    <property type="molecule type" value="Genomic_DNA"/>
</dbReference>
<name>A0A2G4F3N1_9CYAN</name>
<accession>A0A2G4F3N1</accession>
<dbReference type="CDD" id="cd06260">
    <property type="entry name" value="DUF820-like"/>
    <property type="match status" value="1"/>
</dbReference>
<dbReference type="GO" id="GO:0004519">
    <property type="term" value="F:endonuclease activity"/>
    <property type="evidence" value="ECO:0007669"/>
    <property type="project" value="UniProtKB-KW"/>
</dbReference>
<organism evidence="2 3">
    <name type="scientific">Tychonema bourrellyi FEM_GT703</name>
    <dbReference type="NCBI Taxonomy" id="2040638"/>
    <lineage>
        <taxon>Bacteria</taxon>
        <taxon>Bacillati</taxon>
        <taxon>Cyanobacteriota</taxon>
        <taxon>Cyanophyceae</taxon>
        <taxon>Oscillatoriophycideae</taxon>
        <taxon>Oscillatoriales</taxon>
        <taxon>Microcoleaceae</taxon>
        <taxon>Tychonema</taxon>
    </lineage>
</organism>
<comment type="caution">
    <text evidence="2">The sequence shown here is derived from an EMBL/GenBank/DDBJ whole genome shotgun (WGS) entry which is preliminary data.</text>
</comment>
<dbReference type="PANTHER" id="PTHR35400:SF1">
    <property type="entry name" value="SLR1083 PROTEIN"/>
    <property type="match status" value="1"/>
</dbReference>
<keyword evidence="2" id="KW-0540">Nuclease</keyword>
<dbReference type="OrthoDB" id="509866at2"/>
<keyword evidence="2" id="KW-0378">Hydrolase</keyword>
<evidence type="ECO:0000313" key="3">
    <source>
        <dbReference type="Proteomes" id="UP000226442"/>
    </source>
</evidence>
<evidence type="ECO:0000259" key="1">
    <source>
        <dbReference type="Pfam" id="PF05685"/>
    </source>
</evidence>
<proteinExistence type="predicted"/>